<dbReference type="Pfam" id="PF16197">
    <property type="entry name" value="KAsynt_C_assoc"/>
    <property type="match status" value="1"/>
</dbReference>
<dbReference type="InterPro" id="IPR020807">
    <property type="entry name" value="PKS_DH"/>
</dbReference>
<organism evidence="7 8">
    <name type="scientific">Actinoallomurus bryophytorum</name>
    <dbReference type="NCBI Taxonomy" id="1490222"/>
    <lineage>
        <taxon>Bacteria</taxon>
        <taxon>Bacillati</taxon>
        <taxon>Actinomycetota</taxon>
        <taxon>Actinomycetes</taxon>
        <taxon>Streptosporangiales</taxon>
        <taxon>Thermomonosporaceae</taxon>
        <taxon>Actinoallomurus</taxon>
    </lineage>
</organism>
<evidence type="ECO:0000256" key="1">
    <source>
        <dbReference type="ARBA" id="ARBA00022450"/>
    </source>
</evidence>
<dbReference type="InterPro" id="IPR036291">
    <property type="entry name" value="NAD(P)-bd_dom_sf"/>
</dbReference>
<dbReference type="InterPro" id="IPR029058">
    <property type="entry name" value="AB_hydrolase_fold"/>
</dbReference>
<keyword evidence="2" id="KW-0597">Phosphoprotein</keyword>
<dbReference type="SUPFAM" id="SSF47336">
    <property type="entry name" value="ACP-like"/>
    <property type="match status" value="2"/>
</dbReference>
<dbReference type="GO" id="GO:0005737">
    <property type="term" value="C:cytoplasm"/>
    <property type="evidence" value="ECO:0007669"/>
    <property type="project" value="TreeGrafter"/>
</dbReference>
<keyword evidence="4" id="KW-0521">NADP</keyword>
<dbReference type="SMART" id="SM01294">
    <property type="entry name" value="PKS_PP_betabranch"/>
    <property type="match status" value="1"/>
</dbReference>
<dbReference type="Pfam" id="PF00975">
    <property type="entry name" value="Thioesterase"/>
    <property type="match status" value="1"/>
</dbReference>
<dbReference type="InterPro" id="IPR016039">
    <property type="entry name" value="Thiolase-like"/>
</dbReference>
<dbReference type="Pfam" id="PF00698">
    <property type="entry name" value="Acyl_transf_1"/>
    <property type="match status" value="1"/>
</dbReference>
<dbReference type="InterPro" id="IPR020841">
    <property type="entry name" value="PKS_Beta-ketoAc_synthase_dom"/>
</dbReference>
<evidence type="ECO:0000256" key="4">
    <source>
        <dbReference type="ARBA" id="ARBA00022857"/>
    </source>
</evidence>
<evidence type="ECO:0000259" key="6">
    <source>
        <dbReference type="PROSITE" id="PS52004"/>
    </source>
</evidence>
<dbReference type="Gene3D" id="3.40.50.1820">
    <property type="entry name" value="alpha/beta hydrolase"/>
    <property type="match status" value="1"/>
</dbReference>
<protein>
    <submittedName>
        <fullName evidence="7">Phthiocerol/phenolphthiocerol synthesis type-I polyketide synthase D</fullName>
    </submittedName>
</protein>
<dbReference type="SMART" id="SM00823">
    <property type="entry name" value="PKS_PP"/>
    <property type="match status" value="2"/>
</dbReference>
<dbReference type="InterPro" id="IPR014043">
    <property type="entry name" value="Acyl_transferase_dom"/>
</dbReference>
<proteinExistence type="predicted"/>
<dbReference type="Proteomes" id="UP000316096">
    <property type="component" value="Unassembled WGS sequence"/>
</dbReference>
<dbReference type="Pfam" id="PF21089">
    <property type="entry name" value="PKS_DH_N"/>
    <property type="match status" value="1"/>
</dbReference>
<dbReference type="InterPro" id="IPR013968">
    <property type="entry name" value="PKS_KR"/>
</dbReference>
<dbReference type="Gene3D" id="3.40.50.720">
    <property type="entry name" value="NAD(P)-binding Rossmann-like Domain"/>
    <property type="match status" value="1"/>
</dbReference>
<dbReference type="SMART" id="SM00822">
    <property type="entry name" value="PKS_KR"/>
    <property type="match status" value="1"/>
</dbReference>
<reference evidence="7 8" key="1">
    <citation type="submission" date="2019-06" db="EMBL/GenBank/DDBJ databases">
        <title>Sequencing the genomes of 1000 actinobacteria strains.</title>
        <authorList>
            <person name="Klenk H.-P."/>
        </authorList>
    </citation>
    <scope>NUCLEOTIDE SEQUENCE [LARGE SCALE GENOMIC DNA]</scope>
    <source>
        <strain evidence="7 8">DSM 102200</strain>
    </source>
</reference>
<dbReference type="SUPFAM" id="SSF53474">
    <property type="entry name" value="alpha/beta-Hydrolases"/>
    <property type="match status" value="1"/>
</dbReference>
<dbReference type="InterPro" id="IPR014030">
    <property type="entry name" value="Ketoacyl_synth_N"/>
</dbReference>
<dbReference type="InterPro" id="IPR042104">
    <property type="entry name" value="PKS_dehydratase_sf"/>
</dbReference>
<evidence type="ECO:0000256" key="2">
    <source>
        <dbReference type="ARBA" id="ARBA00022553"/>
    </source>
</evidence>
<dbReference type="PANTHER" id="PTHR43775">
    <property type="entry name" value="FATTY ACID SYNTHASE"/>
    <property type="match status" value="1"/>
</dbReference>
<gene>
    <name evidence="7" type="ORF">FB559_4721</name>
</gene>
<keyword evidence="3" id="KW-0808">Transferase</keyword>
<dbReference type="OrthoDB" id="4537517at2"/>
<feature type="domain" description="Carrier" evidence="5">
    <location>
        <begin position="11"/>
        <end position="96"/>
    </location>
</feature>
<dbReference type="InterPro" id="IPR050091">
    <property type="entry name" value="PKS_NRPS_Biosynth_Enz"/>
</dbReference>
<dbReference type="InterPro" id="IPR057326">
    <property type="entry name" value="KR_dom"/>
</dbReference>
<name>A0A543CPP0_9ACTN</name>
<dbReference type="CDD" id="cd08955">
    <property type="entry name" value="KR_2_FAS_SDR_x"/>
    <property type="match status" value="1"/>
</dbReference>
<dbReference type="EMBL" id="VFOZ01000001">
    <property type="protein sequence ID" value="TQL99066.1"/>
    <property type="molecule type" value="Genomic_DNA"/>
</dbReference>
<dbReference type="InterPro" id="IPR014031">
    <property type="entry name" value="Ketoacyl_synth_C"/>
</dbReference>
<keyword evidence="8" id="KW-1185">Reference proteome</keyword>
<feature type="domain" description="Carrier" evidence="5">
    <location>
        <begin position="1643"/>
        <end position="1717"/>
    </location>
</feature>
<dbReference type="Gene3D" id="3.40.47.10">
    <property type="match status" value="1"/>
</dbReference>
<dbReference type="Pfam" id="PF08659">
    <property type="entry name" value="KR"/>
    <property type="match status" value="1"/>
</dbReference>
<sequence>MPGPAVGGTKMPTADRHDAGRDEIARFLTESIAARCHVAAGEIDPDRPLAELGMTSRDSVAIVGELEDLVGRALPTILLYEYPTITALARELAAPPGETTAVRSGPDRCEIAVVGLGCRLPGGIAGPGAYWDFLLERGDAIREVPDDRWEDGYEPASRLGGFLDDVAGFDSRFFGITPDEADAMDPQQRLLLEVAWEALEHAGIAPASLHGSRTSVFAGISVPEYAFLTAAPGSEVSPWTTTGGALSIAANRLSYLLDLRGPSMSIDTACSSSLVATHLAVRSLGAGESDLAIVGGVNVLLSPMITLTFEQAGGTAPDGRCKAFDASANGMVRSEGCGVVVLKRLGDAHRDGDRVLAVIRDTGINSDGRSNGLVAPNPEAQEALLREVYSGLEAPDYVEAHGTGTLLGDPIEAHALGTVLGRDRATPLLIGSVKSNLGHLEPASGVASLIKTVLALWHRTIPPSLHYHRPNPHIDFEGLGLKVVAEQTPWPPGPGRAGVSAFGFGGANAHVVLAAAPAAPWTVRATHPVHTLLLSDVSPDRVTEYAGRLADGPDDPAEAAHTLARRYGRGRFGAAVVGRASAALTEGLRALAAGRAHPAVVTGVAAGDGAPVWVFSGYGAQRPGMARTLLTDEPAFGAAIELLEPLVQAEAGFSVWEALDGAGEQGPAETMITLFAVQVGLARLWQAYGVEPAAVIGHSSGEVAAAVMAGALSLRDGVKVITVRAQLLAGITGGGAMAVLGVPGEEIAQLCAGCPDVYVAVLASPRQTVITGAAEQIAAVIGRAERRGLLARRVRAEGAGHSPQVEPLLDPLRQRLEDIHPTTPRVAFYTTTLGDPWQVPVFDRNYWAANLRNPVRLAGAVGAAVADGHRTFVEVSAHPLLAHALADTAEDALILPTLRRGPEGEEAADDTVTFHTQLAALRISGLPVQPPADGQVRDVPSPPWRHEHHWTRARATRPAGHHPLLGAHVELPSHRHAWSANVGGDRLPWLTLHGTSMLPAAAYAEIALAAGAAALGTEAPVLTGLRLERLLPLDDDSTITTTCTPMGVATSKCRIEIQTRTIAGGWTPLATATVTSVAGETAGRTYTGRTAILPAERGDRRFRVHPIVLDRCLASFGAEWTTVAIGRLRVPGATGDGGSCEFETPRPRADGSAVAALRLVNEAGTVLLEARDVELRRIPAGAVPVPLSAKLVEAAWEPAPAPAPRPPDGNAAWLVLSDLEDADAAAIADGLGDAGRYVIRRRLEEEFRETGSLDVVVVVPARLGDEALLLALSGLVRTLPPVNRLWILTRRTAAVRDGEAGEPGQSFVRSLTRVLAFEHSALRATFLDVDDPASALAELLGGDADTEVAWRDGVRYTSRLRTVRLGGTPVLEPVRHGGAYLISGGYGGLGLVAARRLAERGAGRLVLSGRSGPGPAAQQTIEELRAFGTEVAIVLGDIAAPGVAERMVAAARRNGLRLRGVVHAAGVLDDRLVNELGPEDLRRVWSPKVDGAVRLHEATRRFHLDWWLVYSSAAALLGSPGQAAYAAANARTDAFVDWRRAHGLTGGTINWGPWAEVGGVAGLTVAALDPITPEEGGDALEALLAHDRTATGVIRFNVVRALAAFPEIRHRPYFAALVGAAAGAPADDDWPGPEALRDADGPTARRLVNGRVRARVSAVLGFPPDPSRPLTELGLDSLVAVRIKSTLEHDLGVTVAASDLLSGRSLEDLQDDLCRRLGLPETAADPIALRHVVRPITGAAHRPSAEPKLPPFFCLHPAGGDTGVYRQLATLLGEDLPFLGLDRFRDAPEVEERADRYIAMIRAVQPQGPYRLGGWSFGGVLAYEIARRIGGVELVALIDAGVPKKVENPIETTARRYADFGEYLTSTYGVSVRLGFEELAALGEDQQLALVMERTKPVMEQLPPAVAVHQFTSHQDTRALERYRPGPYYGRVVLYRSTEPTPWAVHDARYDLDEANGFGELCPDLEIVPIPGAHHLNLLDPPAVRIIADHLGEVLRAPRTEPA</sequence>
<evidence type="ECO:0000313" key="7">
    <source>
        <dbReference type="EMBL" id="TQL99066.1"/>
    </source>
</evidence>
<evidence type="ECO:0000259" key="5">
    <source>
        <dbReference type="PROSITE" id="PS50075"/>
    </source>
</evidence>
<dbReference type="Gene3D" id="1.10.1200.10">
    <property type="entry name" value="ACP-like"/>
    <property type="match status" value="2"/>
</dbReference>
<dbReference type="GO" id="GO:0031177">
    <property type="term" value="F:phosphopantetheine binding"/>
    <property type="evidence" value="ECO:0007669"/>
    <property type="project" value="InterPro"/>
</dbReference>
<dbReference type="InterPro" id="IPR049552">
    <property type="entry name" value="PKS_DH_N"/>
</dbReference>
<dbReference type="CDD" id="cd00833">
    <property type="entry name" value="PKS"/>
    <property type="match status" value="1"/>
</dbReference>
<dbReference type="InterPro" id="IPR020806">
    <property type="entry name" value="PKS_PP-bd"/>
</dbReference>
<dbReference type="PROSITE" id="PS52004">
    <property type="entry name" value="KS3_2"/>
    <property type="match status" value="1"/>
</dbReference>
<dbReference type="PANTHER" id="PTHR43775:SF37">
    <property type="entry name" value="SI:DKEY-61P9.11"/>
    <property type="match status" value="1"/>
</dbReference>
<dbReference type="FunFam" id="3.40.47.10:FF:000019">
    <property type="entry name" value="Polyketide synthase type I"/>
    <property type="match status" value="1"/>
</dbReference>
<evidence type="ECO:0000313" key="8">
    <source>
        <dbReference type="Proteomes" id="UP000316096"/>
    </source>
</evidence>
<feature type="domain" description="Ketosynthase family 3 (KS3)" evidence="6">
    <location>
        <begin position="108"/>
        <end position="515"/>
    </location>
</feature>
<dbReference type="Pfam" id="PF00109">
    <property type="entry name" value="ketoacyl-synt"/>
    <property type="match status" value="1"/>
</dbReference>
<dbReference type="InterPro" id="IPR001227">
    <property type="entry name" value="Ac_transferase_dom_sf"/>
</dbReference>
<comment type="caution">
    <text evidence="7">The sequence shown here is derived from an EMBL/GenBank/DDBJ whole genome shotgun (WGS) entry which is preliminary data.</text>
</comment>
<dbReference type="SMART" id="SM00825">
    <property type="entry name" value="PKS_KS"/>
    <property type="match status" value="1"/>
</dbReference>
<dbReference type="Pfam" id="PF00550">
    <property type="entry name" value="PP-binding"/>
    <property type="match status" value="2"/>
</dbReference>
<dbReference type="PROSITE" id="PS50075">
    <property type="entry name" value="CARRIER"/>
    <property type="match status" value="2"/>
</dbReference>
<dbReference type="InterPro" id="IPR016035">
    <property type="entry name" value="Acyl_Trfase/lysoPLipase"/>
</dbReference>
<dbReference type="GO" id="GO:0071770">
    <property type="term" value="P:DIM/DIP cell wall layer assembly"/>
    <property type="evidence" value="ECO:0007669"/>
    <property type="project" value="TreeGrafter"/>
</dbReference>
<keyword evidence="1" id="KW-0596">Phosphopantetheine</keyword>
<dbReference type="InterPro" id="IPR016036">
    <property type="entry name" value="Malonyl_transacylase_ACP-bd"/>
</dbReference>
<evidence type="ECO:0000256" key="3">
    <source>
        <dbReference type="ARBA" id="ARBA00022679"/>
    </source>
</evidence>
<dbReference type="FunFam" id="3.30.70.250:FF:000003">
    <property type="entry name" value="Polyketide beta-ketoacyl synthase Pks3"/>
    <property type="match status" value="1"/>
</dbReference>
<dbReference type="GO" id="GO:0006633">
    <property type="term" value="P:fatty acid biosynthetic process"/>
    <property type="evidence" value="ECO:0007669"/>
    <property type="project" value="TreeGrafter"/>
</dbReference>
<dbReference type="SUPFAM" id="SSF52151">
    <property type="entry name" value="FabD/lysophospholipase-like"/>
    <property type="match status" value="1"/>
</dbReference>
<dbReference type="Gene3D" id="3.40.366.10">
    <property type="entry name" value="Malonyl-Coenzyme A Acyl Carrier Protein, domain 2"/>
    <property type="match status" value="1"/>
</dbReference>
<dbReference type="GO" id="GO:0004312">
    <property type="term" value="F:fatty acid synthase activity"/>
    <property type="evidence" value="ECO:0007669"/>
    <property type="project" value="TreeGrafter"/>
</dbReference>
<dbReference type="InterPro" id="IPR009081">
    <property type="entry name" value="PP-bd_ACP"/>
</dbReference>
<dbReference type="SUPFAM" id="SSF55048">
    <property type="entry name" value="Probable ACP-binding domain of malonyl-CoA ACP transacylase"/>
    <property type="match status" value="1"/>
</dbReference>
<dbReference type="SUPFAM" id="SSF51735">
    <property type="entry name" value="NAD(P)-binding Rossmann-fold domains"/>
    <property type="match status" value="2"/>
</dbReference>
<dbReference type="GO" id="GO:0005886">
    <property type="term" value="C:plasma membrane"/>
    <property type="evidence" value="ECO:0007669"/>
    <property type="project" value="TreeGrafter"/>
</dbReference>
<dbReference type="InterPro" id="IPR001031">
    <property type="entry name" value="Thioesterase"/>
</dbReference>
<dbReference type="Pfam" id="PF02801">
    <property type="entry name" value="Ketoacyl-synt_C"/>
    <property type="match status" value="1"/>
</dbReference>
<dbReference type="SUPFAM" id="SSF53901">
    <property type="entry name" value="Thiolase-like"/>
    <property type="match status" value="1"/>
</dbReference>
<dbReference type="Gene3D" id="3.10.129.110">
    <property type="entry name" value="Polyketide synthase dehydratase"/>
    <property type="match status" value="2"/>
</dbReference>
<dbReference type="Gene3D" id="3.30.70.250">
    <property type="entry name" value="Malonyl-CoA ACP transacylase, ACP-binding"/>
    <property type="match status" value="1"/>
</dbReference>
<accession>A0A543CPP0</accession>
<dbReference type="InterPro" id="IPR036736">
    <property type="entry name" value="ACP-like_sf"/>
</dbReference>
<dbReference type="SMART" id="SM00826">
    <property type="entry name" value="PKS_DH"/>
    <property type="match status" value="1"/>
</dbReference>
<dbReference type="InterPro" id="IPR032821">
    <property type="entry name" value="PKS_assoc"/>
</dbReference>
<dbReference type="SMART" id="SM00827">
    <property type="entry name" value="PKS_AT"/>
    <property type="match status" value="1"/>
</dbReference>